<dbReference type="Proteomes" id="UP001153069">
    <property type="component" value="Unassembled WGS sequence"/>
</dbReference>
<name>A0A9N8HKK7_9STRA</name>
<gene>
    <name evidence="1" type="ORF">SEMRO_622_G176920.1</name>
</gene>
<comment type="caution">
    <text evidence="1">The sequence shown here is derived from an EMBL/GenBank/DDBJ whole genome shotgun (WGS) entry which is preliminary data.</text>
</comment>
<dbReference type="AlphaFoldDB" id="A0A9N8HKK7"/>
<dbReference type="EMBL" id="CAICTM010000621">
    <property type="protein sequence ID" value="CAB9513928.1"/>
    <property type="molecule type" value="Genomic_DNA"/>
</dbReference>
<reference evidence="1" key="1">
    <citation type="submission" date="2020-06" db="EMBL/GenBank/DDBJ databases">
        <authorList>
            <consortium name="Plant Systems Biology data submission"/>
        </authorList>
    </citation>
    <scope>NUCLEOTIDE SEQUENCE</scope>
    <source>
        <strain evidence="1">D6</strain>
    </source>
</reference>
<keyword evidence="2" id="KW-1185">Reference proteome</keyword>
<sequence>MMDRTPCFHMSPLELFNPIPESLIVSARAKSSPSATVISTTTVEPSAACYPGGLEWEEDDEEDLEVSCHSSSSRVSFNVDVKVVEIPSHRDYPEETRELLWRSSSDLAVDVERNSFEFCSDGEDWRAATEEQDFAQLPSSGELVHPATWLRETKSYGAALRSLKRRRSSSSRQRRGSRSGRVNLIHAYMDDIVSTPKRSMKTSSSTRPGQLLLPSWFSQLLTDD</sequence>
<accession>A0A9N8HKK7</accession>
<evidence type="ECO:0000313" key="2">
    <source>
        <dbReference type="Proteomes" id="UP001153069"/>
    </source>
</evidence>
<evidence type="ECO:0000313" key="1">
    <source>
        <dbReference type="EMBL" id="CAB9513928.1"/>
    </source>
</evidence>
<protein>
    <submittedName>
        <fullName evidence="1">Uncharacterized protein</fullName>
    </submittedName>
</protein>
<organism evidence="1 2">
    <name type="scientific">Seminavis robusta</name>
    <dbReference type="NCBI Taxonomy" id="568900"/>
    <lineage>
        <taxon>Eukaryota</taxon>
        <taxon>Sar</taxon>
        <taxon>Stramenopiles</taxon>
        <taxon>Ochrophyta</taxon>
        <taxon>Bacillariophyta</taxon>
        <taxon>Bacillariophyceae</taxon>
        <taxon>Bacillariophycidae</taxon>
        <taxon>Naviculales</taxon>
        <taxon>Naviculaceae</taxon>
        <taxon>Seminavis</taxon>
    </lineage>
</organism>
<proteinExistence type="predicted"/>